<sequence>MRALIALALFATAPVAFAQELPGQADASRVPAGTYVVDTGHTQVDFTVNHFGFSQFTGQVGGTTGSLTIDPANPNDAKLDITIPTSGIVTTVAALDKHLASPDFFDSAKYPTIRFVSTKVVVSGTKAQVTGDLTLHGVTKPVTLDTTLVGAGTNPMMKKLNFGFEATSTIKRSDFGMDKYVPFVSDEVKLHINAAFSAK</sequence>
<protein>
    <recommendedName>
        <fullName evidence="2">Lipid/polyisoprenoid-binding YceI-like domain-containing protein</fullName>
    </recommendedName>
</protein>
<feature type="domain" description="Lipid/polyisoprenoid-binding YceI-like" evidence="2">
    <location>
        <begin position="34"/>
        <end position="197"/>
    </location>
</feature>
<dbReference type="InterPro" id="IPR007372">
    <property type="entry name" value="Lipid/polyisoprenoid-bd_YceI"/>
</dbReference>
<dbReference type="Pfam" id="PF04264">
    <property type="entry name" value="YceI"/>
    <property type="match status" value="1"/>
</dbReference>
<keyword evidence="1" id="KW-0732">Signal</keyword>
<dbReference type="SMART" id="SM00867">
    <property type="entry name" value="YceI"/>
    <property type="match status" value="1"/>
</dbReference>
<keyword evidence="4" id="KW-1185">Reference proteome</keyword>
<reference evidence="3 4" key="1">
    <citation type="submission" date="2018-05" db="EMBL/GenBank/DDBJ databases">
        <title>Description of Sphingomonas pokkalii sp nov, isolated from the rhizosphere of saline tolerant pokkali rice and its draft genome analysis.</title>
        <authorList>
            <person name="Menon R."/>
            <person name="Kumari S."/>
            <person name="Rameshkumar N."/>
        </authorList>
    </citation>
    <scope>NUCLEOTIDE SEQUENCE [LARGE SCALE GENOMIC DNA]</scope>
    <source>
        <strain evidence="3 4">L3B27</strain>
    </source>
</reference>
<dbReference type="PANTHER" id="PTHR34406">
    <property type="entry name" value="PROTEIN YCEI"/>
    <property type="match status" value="1"/>
</dbReference>
<gene>
    <name evidence="3" type="ORF">DD559_08855</name>
</gene>
<organism evidence="3 4">
    <name type="scientific">Sphingomonas pokkalii</name>
    <dbReference type="NCBI Taxonomy" id="2175090"/>
    <lineage>
        <taxon>Bacteria</taxon>
        <taxon>Pseudomonadati</taxon>
        <taxon>Pseudomonadota</taxon>
        <taxon>Alphaproteobacteria</taxon>
        <taxon>Sphingomonadales</taxon>
        <taxon>Sphingomonadaceae</taxon>
        <taxon>Sphingomonas</taxon>
    </lineage>
</organism>
<evidence type="ECO:0000259" key="2">
    <source>
        <dbReference type="SMART" id="SM00867"/>
    </source>
</evidence>
<dbReference type="PANTHER" id="PTHR34406:SF1">
    <property type="entry name" value="PROTEIN YCEI"/>
    <property type="match status" value="1"/>
</dbReference>
<dbReference type="Gene3D" id="2.40.128.110">
    <property type="entry name" value="Lipid/polyisoprenoid-binding, YceI-like"/>
    <property type="match status" value="1"/>
</dbReference>
<dbReference type="InterPro" id="IPR036761">
    <property type="entry name" value="TTHA0802/YceI-like_sf"/>
</dbReference>
<accession>A0A2U0SDE9</accession>
<evidence type="ECO:0000313" key="3">
    <source>
        <dbReference type="EMBL" id="PVX29412.1"/>
    </source>
</evidence>
<dbReference type="RefSeq" id="WP_116468851.1">
    <property type="nucleotide sequence ID" value="NZ_QENQ01000001.1"/>
</dbReference>
<evidence type="ECO:0000313" key="4">
    <source>
        <dbReference type="Proteomes" id="UP000245890"/>
    </source>
</evidence>
<dbReference type="OrthoDB" id="9811006at2"/>
<dbReference type="Proteomes" id="UP000245890">
    <property type="component" value="Unassembled WGS sequence"/>
</dbReference>
<dbReference type="SUPFAM" id="SSF101874">
    <property type="entry name" value="YceI-like"/>
    <property type="match status" value="1"/>
</dbReference>
<feature type="signal peptide" evidence="1">
    <location>
        <begin position="1"/>
        <end position="18"/>
    </location>
</feature>
<comment type="caution">
    <text evidence="3">The sequence shown here is derived from an EMBL/GenBank/DDBJ whole genome shotgun (WGS) entry which is preliminary data.</text>
</comment>
<dbReference type="EMBL" id="QENQ01000001">
    <property type="protein sequence ID" value="PVX29412.1"/>
    <property type="molecule type" value="Genomic_DNA"/>
</dbReference>
<dbReference type="AlphaFoldDB" id="A0A2U0SDE9"/>
<proteinExistence type="predicted"/>
<name>A0A2U0SDE9_9SPHN</name>
<feature type="chain" id="PRO_5015663196" description="Lipid/polyisoprenoid-binding YceI-like domain-containing protein" evidence="1">
    <location>
        <begin position="19"/>
        <end position="199"/>
    </location>
</feature>
<evidence type="ECO:0000256" key="1">
    <source>
        <dbReference type="SAM" id="SignalP"/>
    </source>
</evidence>